<dbReference type="InterPro" id="IPR008936">
    <property type="entry name" value="Rho_GTPase_activation_prot"/>
</dbReference>
<dbReference type="PROSITE" id="PS50186">
    <property type="entry name" value="DEP"/>
    <property type="match status" value="1"/>
</dbReference>
<evidence type="ECO:0000259" key="2">
    <source>
        <dbReference type="PROSITE" id="PS50186"/>
    </source>
</evidence>
<organism evidence="3 4">
    <name type="scientific">Littorina saxatilis</name>
    <dbReference type="NCBI Taxonomy" id="31220"/>
    <lineage>
        <taxon>Eukaryota</taxon>
        <taxon>Metazoa</taxon>
        <taxon>Spiralia</taxon>
        <taxon>Lophotrochozoa</taxon>
        <taxon>Mollusca</taxon>
        <taxon>Gastropoda</taxon>
        <taxon>Caenogastropoda</taxon>
        <taxon>Littorinimorpha</taxon>
        <taxon>Littorinoidea</taxon>
        <taxon>Littorinidae</taxon>
        <taxon>Littorina</taxon>
    </lineage>
</organism>
<dbReference type="InterPro" id="IPR000591">
    <property type="entry name" value="DEP_dom"/>
</dbReference>
<dbReference type="SMART" id="SM00049">
    <property type="entry name" value="DEP"/>
    <property type="match status" value="1"/>
</dbReference>
<sequence>METANKSGGQSAAGVGPYKATQLWNDVISAFRQGVPVGKHRRYMRTAENCFVGSSAVDWLLEYLKKRKDFGSDVSRKQTTQLLNKFYKAGIFEEIQVSRRGRNKNDFSDSNRLYRLMPLSPSKGTRTPLATRSVNSIPYPGNKSSTDDKREKRKVKDAKAVDGSEKKKGTKTAGTLAVENLPQCHLVGRFLSAPEINEIWKTAALSRLKKVLGVGSLGDTLQGYAVDGSYVRHNCIFLNKSGIVTNIQPEDQLPHWVLSAMKCLARWPEKVEGDLPSYPGFEKDVFGVVRDYFNGLREPLLTYELYDIVITVFVQACNQLPRHSSPFSHAARDGARLGQSLFSSSSLENVILNLTRKYCMTDSKTDLYSLTNSRPDLFHTTGGYSQSYSRSGLPSMLNSQGNLADSQRNLACDQIHLADSHRDLASGGDKNVDSSRKDLHRMARSQGDLCGTSKSQTNTLPATHSKSHSHLLDFPARSMAGSVSKSHTDLNSMGESLGNLHDGNSVTNLHAATSRSLRHLGLSSTLGSQSALGGLSGPCSLQDSKQFSSSPNLPVTRYETSFGPENKTVTRVYYRNGVATDFHHSSARAEEGDISHVETHFDIPAENSFVKNQSGHVSLEQTNKSADVAGCFEFELSRGTAGQSRSFNQFQKEQQQASDVPGFSPHHPTSNSWETGPELAAENIPESPEWARDRKPPPYRRTRAERYKTFAGSQFSFAQEVQAESRALDDWDKQMSSSTPYLPGLRMSGGGDSTGPRPRQFVSKSTGAAAKRTIRKCSSMYMSYPQSSLDEERATKALQVVCLCLPPASRRKLHFLLKLMGKMAANPFLTFDPSQSTRSLVLGTFQNAILRSHEETELDAVLVFQLVSFLVDHHMDIMEPPTDMKDAVENRLRSLEKPQIVYSPRDPGTVRFSQPISVQQYETMAVDHSHQALVDLLDSIVRDQNMADREKRRRLKQFQKTYPQIYQQRFPHANSDPLHTEQRLRTKPPIFPRPLSKLRSLRV</sequence>
<dbReference type="AlphaFoldDB" id="A0AAN9B6H4"/>
<feature type="region of interest" description="Disordered" evidence="1">
    <location>
        <begin position="966"/>
        <end position="1003"/>
    </location>
</feature>
<feature type="region of interest" description="Disordered" evidence="1">
    <location>
        <begin position="729"/>
        <end position="768"/>
    </location>
</feature>
<dbReference type="SUPFAM" id="SSF48350">
    <property type="entry name" value="GTPase activation domain, GAP"/>
    <property type="match status" value="1"/>
</dbReference>
<dbReference type="EMBL" id="JBAMIC010000011">
    <property type="protein sequence ID" value="KAK7100043.1"/>
    <property type="molecule type" value="Genomic_DNA"/>
</dbReference>
<proteinExistence type="predicted"/>
<gene>
    <name evidence="3" type="ORF">V1264_023051</name>
</gene>
<dbReference type="Pfam" id="PF00610">
    <property type="entry name" value="DEP"/>
    <property type="match status" value="1"/>
</dbReference>
<dbReference type="PANTHER" id="PTHR16206:SF4">
    <property type="entry name" value="PROTEIN LET-99"/>
    <property type="match status" value="1"/>
</dbReference>
<dbReference type="SUPFAM" id="SSF46785">
    <property type="entry name" value="Winged helix' DNA-binding domain"/>
    <property type="match status" value="1"/>
</dbReference>
<evidence type="ECO:0000256" key="1">
    <source>
        <dbReference type="SAM" id="MobiDB-lite"/>
    </source>
</evidence>
<keyword evidence="4" id="KW-1185">Reference proteome</keyword>
<feature type="compositionally biased region" description="Basic and acidic residues" evidence="1">
    <location>
        <begin position="157"/>
        <end position="167"/>
    </location>
</feature>
<dbReference type="GO" id="GO:0035556">
    <property type="term" value="P:intracellular signal transduction"/>
    <property type="evidence" value="ECO:0007669"/>
    <property type="project" value="InterPro"/>
</dbReference>
<reference evidence="3 4" key="1">
    <citation type="submission" date="2024-02" db="EMBL/GenBank/DDBJ databases">
        <title>Chromosome-scale genome assembly of the rough periwinkle Littorina saxatilis.</title>
        <authorList>
            <person name="De Jode A."/>
            <person name="Faria R."/>
            <person name="Formenti G."/>
            <person name="Sims Y."/>
            <person name="Smith T.P."/>
            <person name="Tracey A."/>
            <person name="Wood J.M.D."/>
            <person name="Zagrodzka Z.B."/>
            <person name="Johannesson K."/>
            <person name="Butlin R.K."/>
            <person name="Leder E.H."/>
        </authorList>
    </citation>
    <scope>NUCLEOTIDE SEQUENCE [LARGE SCALE GENOMIC DNA]</scope>
    <source>
        <strain evidence="3">Snail1</strain>
        <tissue evidence="3">Muscle</tissue>
    </source>
</reference>
<dbReference type="InterPro" id="IPR036390">
    <property type="entry name" value="WH_DNA-bd_sf"/>
</dbReference>
<comment type="caution">
    <text evidence="3">The sequence shown here is derived from an EMBL/GenBank/DDBJ whole genome shotgun (WGS) entry which is preliminary data.</text>
</comment>
<evidence type="ECO:0000313" key="4">
    <source>
        <dbReference type="Proteomes" id="UP001374579"/>
    </source>
</evidence>
<protein>
    <recommendedName>
        <fullName evidence="2">DEP domain-containing protein</fullName>
    </recommendedName>
</protein>
<dbReference type="Gene3D" id="1.10.10.10">
    <property type="entry name" value="Winged helix-like DNA-binding domain superfamily/Winged helix DNA-binding domain"/>
    <property type="match status" value="1"/>
</dbReference>
<feature type="region of interest" description="Disordered" evidence="1">
    <location>
        <begin position="643"/>
        <end position="675"/>
    </location>
</feature>
<name>A0AAN9B6H4_9CAEN</name>
<feature type="compositionally biased region" description="Polar residues" evidence="1">
    <location>
        <begin position="122"/>
        <end position="136"/>
    </location>
</feature>
<evidence type="ECO:0000313" key="3">
    <source>
        <dbReference type="EMBL" id="KAK7100043.1"/>
    </source>
</evidence>
<dbReference type="Proteomes" id="UP001374579">
    <property type="component" value="Unassembled WGS sequence"/>
</dbReference>
<feature type="domain" description="DEP" evidence="2">
    <location>
        <begin position="31"/>
        <end position="118"/>
    </location>
</feature>
<feature type="region of interest" description="Disordered" evidence="1">
    <location>
        <begin position="117"/>
        <end position="171"/>
    </location>
</feature>
<dbReference type="InterPro" id="IPR036388">
    <property type="entry name" value="WH-like_DNA-bd_sf"/>
</dbReference>
<feature type="compositionally biased region" description="Polar residues" evidence="1">
    <location>
        <begin position="643"/>
        <end position="658"/>
    </location>
</feature>
<dbReference type="PANTHER" id="PTHR16206">
    <property type="entry name" value="DEP DOMAIN-CONTAINING"/>
    <property type="match status" value="1"/>
</dbReference>
<accession>A0AAN9B6H4</accession>